<dbReference type="RefSeq" id="WP_176638568.1">
    <property type="nucleotide sequence ID" value="NZ_JABXXP010000004.1"/>
</dbReference>
<accession>A0A7Y7ISX7</accession>
<proteinExistence type="predicted"/>
<dbReference type="AlphaFoldDB" id="A0A7Y7ISX7"/>
<protein>
    <submittedName>
        <fullName evidence="1">Uncharacterized protein</fullName>
    </submittedName>
</protein>
<gene>
    <name evidence="1" type="ORF">HUK84_01170</name>
</gene>
<comment type="caution">
    <text evidence="1">The sequence shown here is derived from an EMBL/GenBank/DDBJ whole genome shotgun (WGS) entry which is preliminary data.</text>
</comment>
<organism evidence="1 2">
    <name type="scientific">Nguyenibacter vanlangensis</name>
    <dbReference type="NCBI Taxonomy" id="1216886"/>
    <lineage>
        <taxon>Bacteria</taxon>
        <taxon>Pseudomonadati</taxon>
        <taxon>Pseudomonadota</taxon>
        <taxon>Alphaproteobacteria</taxon>
        <taxon>Acetobacterales</taxon>
        <taxon>Acetobacteraceae</taxon>
        <taxon>Nguyenibacter</taxon>
    </lineage>
</organism>
<sequence length="283" mass="29712">MTGLVLRAATYRRSGYPFGGVSASPLAGAVSDLARLLAQDAREAMTATGVAPDHVFVTSTIMSPRVTEPGPEQHAVTRALAEATGCTPLLINAYECTGWGYILRHVTHLGITGPIMILIQDCDVHNFTFWRRNDAWGNSGFGITTLIIDVGAGAAADVSVDAVPKAGALRNFRKALGVFTAAKPAQVVSTPFFPEATRKGFRATSHLPNECADRHGEYGHSFGSDPWIGLIEACAGARPATAIVGSLALNGYHAIAHITLSPNAVIELHNSAAADKTSPQTAI</sequence>
<dbReference type="Proteomes" id="UP000534870">
    <property type="component" value="Unassembled WGS sequence"/>
</dbReference>
<reference evidence="1 2" key="1">
    <citation type="submission" date="2020-06" db="EMBL/GenBank/DDBJ databases">
        <title>Description of novel acetic acid bacteria.</title>
        <authorList>
            <person name="Sombolestani A."/>
        </authorList>
    </citation>
    <scope>NUCLEOTIDE SEQUENCE [LARGE SCALE GENOMIC DNA]</scope>
    <source>
        <strain evidence="1 2">LMG 31431</strain>
    </source>
</reference>
<evidence type="ECO:0000313" key="1">
    <source>
        <dbReference type="EMBL" id="NVN09769.1"/>
    </source>
</evidence>
<dbReference type="EMBL" id="JABXXP010000004">
    <property type="protein sequence ID" value="NVN09769.1"/>
    <property type="molecule type" value="Genomic_DNA"/>
</dbReference>
<evidence type="ECO:0000313" key="2">
    <source>
        <dbReference type="Proteomes" id="UP000534870"/>
    </source>
</evidence>
<name>A0A7Y7ISX7_9PROT</name>